<dbReference type="InterPro" id="IPR041129">
    <property type="entry name" value="CdiI_2"/>
</dbReference>
<dbReference type="Pfam" id="PF18593">
    <property type="entry name" value="CdiI_2"/>
    <property type="match status" value="1"/>
</dbReference>
<reference evidence="2" key="1">
    <citation type="submission" date="2023-01" db="EMBL/GenBank/DDBJ databases">
        <title>Whole genome sequence of Paucibacter sp. S2-9 isolated from pond sediment.</title>
        <authorList>
            <person name="Jung J.Y."/>
        </authorList>
    </citation>
    <scope>NUCLEOTIDE SEQUENCE</scope>
    <source>
        <strain evidence="2">S2-9</strain>
    </source>
</reference>
<gene>
    <name evidence="2" type="ORF">PFX98_12035</name>
</gene>
<organism evidence="2 3">
    <name type="scientific">Paucibacter sediminis</name>
    <dbReference type="NCBI Taxonomy" id="3019553"/>
    <lineage>
        <taxon>Bacteria</taxon>
        <taxon>Pseudomonadati</taxon>
        <taxon>Pseudomonadota</taxon>
        <taxon>Betaproteobacteria</taxon>
        <taxon>Burkholderiales</taxon>
        <taxon>Sphaerotilaceae</taxon>
        <taxon>Roseateles</taxon>
    </lineage>
</organism>
<sequence length="105" mass="11865">MKAEPSYLADLGELATLKNAIGGWYHQDAYLDFETDEDIWQSIVEGLGEDGMHRLTAQISELLARKDHEVLELWNANSHCHGFANAHEAREFLGSMVWFFKGAAK</sequence>
<dbReference type="RefSeq" id="WP_285235443.1">
    <property type="nucleotide sequence ID" value="NZ_CP116346.1"/>
</dbReference>
<name>A0AA95SR59_9BURK</name>
<dbReference type="EMBL" id="CP116346">
    <property type="protein sequence ID" value="WIT14315.1"/>
    <property type="molecule type" value="Genomic_DNA"/>
</dbReference>
<dbReference type="Proteomes" id="UP001177769">
    <property type="component" value="Chromosome"/>
</dbReference>
<evidence type="ECO:0000313" key="3">
    <source>
        <dbReference type="Proteomes" id="UP001177769"/>
    </source>
</evidence>
<dbReference type="KEGG" id="pais:PFX98_12035"/>
<proteinExistence type="predicted"/>
<evidence type="ECO:0000313" key="2">
    <source>
        <dbReference type="EMBL" id="WIT14315.1"/>
    </source>
</evidence>
<protein>
    <submittedName>
        <fullName evidence="2">Contact-dependent growth inhibition system immunity protein</fullName>
    </submittedName>
</protein>
<dbReference type="AlphaFoldDB" id="A0AA95SR59"/>
<evidence type="ECO:0000259" key="1">
    <source>
        <dbReference type="Pfam" id="PF18593"/>
    </source>
</evidence>
<accession>A0AA95SR59</accession>
<keyword evidence="3" id="KW-1185">Reference proteome</keyword>
<feature type="domain" description="CdiI immunity protein" evidence="1">
    <location>
        <begin position="15"/>
        <end position="93"/>
    </location>
</feature>